<evidence type="ECO:0000313" key="1">
    <source>
        <dbReference type="EMBL" id="CAK5090956.1"/>
    </source>
</evidence>
<gene>
    <name evidence="1" type="ORF">MENTE1834_LOCUS38770</name>
</gene>
<comment type="caution">
    <text evidence="1">The sequence shown here is derived from an EMBL/GenBank/DDBJ whole genome shotgun (WGS) entry which is preliminary data.</text>
</comment>
<protein>
    <submittedName>
        <fullName evidence="1">Uncharacterized protein</fullName>
    </submittedName>
</protein>
<dbReference type="Proteomes" id="UP001497535">
    <property type="component" value="Unassembled WGS sequence"/>
</dbReference>
<keyword evidence="2" id="KW-1185">Reference proteome</keyword>
<proteinExistence type="predicted"/>
<sequence length="840" mass="96850">MGRSEFNNYGSRSSLPYTQTEMNQTSGSEFIGNSSIRMPIFKCPECSIVKNTSEDFEIHVKVEHLNWLPFICPMCKAARASDIQMREHMHSSHKKNDNMYWYQDNAQAKKILQEMMDKALFAASIQHKQNNIPKQGRIIGDSNGNLQSVAHTDNESAKRIRLDDVVTSSIRRNIEESLQSKNQNVNENTSTSGIKLAGQERKPSIDEETDSQLSTIFGRNVKSEFDMTVMEEDSPSQQSLQTINEDDELHDNTHQMNALQNMAAMFSASGGSVCHKVQPKSILDSRSSRPFPYKRVVRNRPGPMTSKKRVLGVCARCNKPITAGARQMHMFFHLGKDMQVHGQVDPNMMDDRSQALYNLVQKMSMELLGTMGNTPGPTAAKAQLMYEQQMRDVAANLGSRKRPPIQMFTQHQQINTNMNGMFDSANRKMEDLECRLCHKTIMSRIRGFHILWHLNNDLGIVRYGCKHCDFKHDRPQSVVGHGAREHADEYCCEDLLYNFEDELKSMSKACFGVERLFEKEIRRRTRMELYGNVMDDDLRNEDELEDDDSRGSCDSKLLNQTPLAKLDLQLKAESSDRSWSSSKEQVRKKRSFRRFGTRVRSRRQREDMIKLREVSMRLGGAQYFKKKSNEAVLCEKCGKMISNRLSDHAYSHLDGCDLFRCQQCNLDAIRECYPHLFVDAPIPTKEGEDYGNEDKAEEDGDVDEEDEQEDEDEEDQKKEDEEEAHVETDSAKELDTHEEERDEYNEHNAEEEEEEELSRDGDEREGSEEVEQEDDIKEEDGEDEIEVRSELGDTYDNEEKHEIFTQSNDEERVEERNGQQKRSRRGRPPKDSKEVKACNS</sequence>
<accession>A0ACB1AIW2</accession>
<organism evidence="1 2">
    <name type="scientific">Meloidogyne enterolobii</name>
    <name type="common">Root-knot nematode worm</name>
    <name type="synonym">Meloidogyne mayaguensis</name>
    <dbReference type="NCBI Taxonomy" id="390850"/>
    <lineage>
        <taxon>Eukaryota</taxon>
        <taxon>Metazoa</taxon>
        <taxon>Ecdysozoa</taxon>
        <taxon>Nematoda</taxon>
        <taxon>Chromadorea</taxon>
        <taxon>Rhabditida</taxon>
        <taxon>Tylenchina</taxon>
        <taxon>Tylenchomorpha</taxon>
        <taxon>Tylenchoidea</taxon>
        <taxon>Meloidogynidae</taxon>
        <taxon>Meloidogyninae</taxon>
        <taxon>Meloidogyne</taxon>
    </lineage>
</organism>
<reference evidence="1" key="1">
    <citation type="submission" date="2023-11" db="EMBL/GenBank/DDBJ databases">
        <authorList>
            <person name="Poullet M."/>
        </authorList>
    </citation>
    <scope>NUCLEOTIDE SEQUENCE</scope>
    <source>
        <strain evidence="1">E1834</strain>
    </source>
</reference>
<dbReference type="EMBL" id="CAVMJV010000084">
    <property type="protein sequence ID" value="CAK5090956.1"/>
    <property type="molecule type" value="Genomic_DNA"/>
</dbReference>
<evidence type="ECO:0000313" key="2">
    <source>
        <dbReference type="Proteomes" id="UP001497535"/>
    </source>
</evidence>
<name>A0ACB1AIW2_MELEN</name>